<keyword evidence="5" id="KW-1185">Reference proteome</keyword>
<dbReference type="PANTHER" id="PTHR47025:SF6">
    <property type="entry name" value="N-LYSINE METHYLTRANSFERASE"/>
    <property type="match status" value="1"/>
</dbReference>
<comment type="subcellular location">
    <subcellularLocation>
        <location evidence="1">Nucleus</location>
    </subcellularLocation>
</comment>
<accession>A0AA88SE34</accession>
<organism evidence="4 5">
    <name type="scientific">Escallonia rubra</name>
    <dbReference type="NCBI Taxonomy" id="112253"/>
    <lineage>
        <taxon>Eukaryota</taxon>
        <taxon>Viridiplantae</taxon>
        <taxon>Streptophyta</taxon>
        <taxon>Embryophyta</taxon>
        <taxon>Tracheophyta</taxon>
        <taxon>Spermatophyta</taxon>
        <taxon>Magnoliopsida</taxon>
        <taxon>eudicotyledons</taxon>
        <taxon>Gunneridae</taxon>
        <taxon>Pentapetalae</taxon>
        <taxon>asterids</taxon>
        <taxon>campanulids</taxon>
        <taxon>Escalloniales</taxon>
        <taxon>Escalloniaceae</taxon>
        <taxon>Escallonia</taxon>
    </lineage>
</organism>
<dbReference type="InterPro" id="IPR032308">
    <property type="entry name" value="TDBD"/>
</dbReference>
<dbReference type="GO" id="GO:0003682">
    <property type="term" value="F:chromatin binding"/>
    <property type="evidence" value="ECO:0007669"/>
    <property type="project" value="TreeGrafter"/>
</dbReference>
<dbReference type="GO" id="GO:0045944">
    <property type="term" value="P:positive regulation of transcription by RNA polymerase II"/>
    <property type="evidence" value="ECO:0007669"/>
    <property type="project" value="TreeGrafter"/>
</dbReference>
<reference evidence="4" key="1">
    <citation type="submission" date="2022-12" db="EMBL/GenBank/DDBJ databases">
        <title>Draft genome assemblies for two species of Escallonia (Escalloniales).</title>
        <authorList>
            <person name="Chanderbali A."/>
            <person name="Dervinis C."/>
            <person name="Anghel I."/>
            <person name="Soltis D."/>
            <person name="Soltis P."/>
            <person name="Zapata F."/>
        </authorList>
    </citation>
    <scope>NUCLEOTIDE SEQUENCE</scope>
    <source>
        <strain evidence="4">UCBG92.1500</strain>
        <tissue evidence="4">Leaf</tissue>
    </source>
</reference>
<sequence>MPRDAECLTDGEMAYDTSSRVEAKRAHQWLMDASEPELFCSKKQAIGAVNGRSVSGISNVNISSKENASLFQPGSGFFSDRLFGHDSVGSFCLAGSNVFSVGGGNSNVGMKGFEDQTGHNSSVNYRVRKIKVNQVRDSDNMSPSMEHSYSAGDSRTISLKTASSKSDNGISFGPSLNDGVGFPKADESFISHGHSCSNVHGSFMSMGQNYNKGDNSILMGQPYKGESHLIQIDQQYEKRNDHIISVSSAYNKGHESFASMGFTYNKETEAFIPMAPTFKRDDNIIPMGLIQDKVENGVLSTGTSQDKGDSCSAPMGQNYDKAISFGGFQDDPMASDPSGRIINGHELLMRQHPAQSSQAPSLIDFVATDANQDASIASAATSKANKISKNKEGKATKKISPNSFPANVKSLLSTGILDGIPVKYVSWSREKNLLGVVKGTSYLCGCKDCKLSNAVNAYEFERHAGCKTKHPNNHIYFENGKTIYAVVQELKSTPQDILFEAIQSVTGSPINQNNYSIWKASYQAATRELQRIYGKDEVAMAS</sequence>
<gene>
    <name evidence="4" type="ORF">RJ640_030665</name>
</gene>
<evidence type="ECO:0000313" key="5">
    <source>
        <dbReference type="Proteomes" id="UP001187471"/>
    </source>
</evidence>
<protein>
    <recommendedName>
        <fullName evidence="3">Tify domain-containing protein</fullName>
    </recommendedName>
</protein>
<evidence type="ECO:0000256" key="2">
    <source>
        <dbReference type="ARBA" id="ARBA00023242"/>
    </source>
</evidence>
<dbReference type="Pfam" id="PF16135">
    <property type="entry name" value="TDBD"/>
    <property type="match status" value="1"/>
</dbReference>
<dbReference type="GO" id="GO:0042393">
    <property type="term" value="F:histone binding"/>
    <property type="evidence" value="ECO:0007669"/>
    <property type="project" value="TreeGrafter"/>
</dbReference>
<evidence type="ECO:0000259" key="3">
    <source>
        <dbReference type="Pfam" id="PF16135"/>
    </source>
</evidence>
<comment type="caution">
    <text evidence="4">The sequence shown here is derived from an EMBL/GenBank/DDBJ whole genome shotgun (WGS) entry which is preliminary data.</text>
</comment>
<proteinExistence type="predicted"/>
<dbReference type="EMBL" id="JAVXUO010000938">
    <property type="protein sequence ID" value="KAK2987775.1"/>
    <property type="molecule type" value="Genomic_DNA"/>
</dbReference>
<dbReference type="Proteomes" id="UP001187471">
    <property type="component" value="Unassembled WGS sequence"/>
</dbReference>
<dbReference type="PANTHER" id="PTHR47025">
    <property type="entry name" value="AUTOIMMUNE REGULATOR"/>
    <property type="match status" value="1"/>
</dbReference>
<feature type="domain" description="Tify" evidence="3">
    <location>
        <begin position="435"/>
        <end position="489"/>
    </location>
</feature>
<dbReference type="GO" id="GO:0005634">
    <property type="term" value="C:nucleus"/>
    <property type="evidence" value="ECO:0007669"/>
    <property type="project" value="UniProtKB-SubCell"/>
</dbReference>
<dbReference type="GO" id="GO:0000977">
    <property type="term" value="F:RNA polymerase II transcription regulatory region sequence-specific DNA binding"/>
    <property type="evidence" value="ECO:0007669"/>
    <property type="project" value="TreeGrafter"/>
</dbReference>
<evidence type="ECO:0000313" key="4">
    <source>
        <dbReference type="EMBL" id="KAK2987775.1"/>
    </source>
</evidence>
<evidence type="ECO:0000256" key="1">
    <source>
        <dbReference type="ARBA" id="ARBA00004123"/>
    </source>
</evidence>
<keyword evidence="2" id="KW-0539">Nucleus</keyword>
<dbReference type="AlphaFoldDB" id="A0AA88SE34"/>
<name>A0AA88SE34_9ASTE</name>